<organism evidence="18 19">
    <name type="scientific">Cordylochernes scorpioides</name>
    <dbReference type="NCBI Taxonomy" id="51811"/>
    <lineage>
        <taxon>Eukaryota</taxon>
        <taxon>Metazoa</taxon>
        <taxon>Ecdysozoa</taxon>
        <taxon>Arthropoda</taxon>
        <taxon>Chelicerata</taxon>
        <taxon>Arachnida</taxon>
        <taxon>Pseudoscorpiones</taxon>
        <taxon>Cheliferoidea</taxon>
        <taxon>Chernetidae</taxon>
        <taxon>Cordylochernes</taxon>
    </lineage>
</organism>
<evidence type="ECO:0000256" key="6">
    <source>
        <dbReference type="ARBA" id="ARBA00022692"/>
    </source>
</evidence>
<name>A0ABY6L1T7_9ARAC</name>
<dbReference type="PANTHER" id="PTHR10468">
    <property type="entry name" value="PROTEIN O-LINKED-MANNOSE BETA-1,2-N-ACETYLGLUCOSAMINYLTRANSFERASE 1/ALPHA-1,3-MANNOSYL-GLYCOPROTEIN 2-BETA-N-ACETYLGLUCOSAMINYLTRANSFERASE"/>
    <property type="match status" value="1"/>
</dbReference>
<evidence type="ECO:0000256" key="5">
    <source>
        <dbReference type="ARBA" id="ARBA00022679"/>
    </source>
</evidence>
<evidence type="ECO:0000256" key="9">
    <source>
        <dbReference type="ARBA" id="ARBA00022989"/>
    </source>
</evidence>
<accession>A0ABY6L1T7</accession>
<comment type="pathway">
    <text evidence="2 17">Protein modification; protein glycosylation.</text>
</comment>
<evidence type="ECO:0000256" key="14">
    <source>
        <dbReference type="ARBA" id="ARBA00038949"/>
    </source>
</evidence>
<keyword evidence="4 17" id="KW-0328">Glycosyltransferase</keyword>
<evidence type="ECO:0000313" key="19">
    <source>
        <dbReference type="Proteomes" id="UP001235939"/>
    </source>
</evidence>
<evidence type="ECO:0000256" key="13">
    <source>
        <dbReference type="ARBA" id="ARBA00037706"/>
    </source>
</evidence>
<dbReference type="Proteomes" id="UP001235939">
    <property type="component" value="Chromosome 12"/>
</dbReference>
<evidence type="ECO:0000256" key="12">
    <source>
        <dbReference type="ARBA" id="ARBA00023211"/>
    </source>
</evidence>
<keyword evidence="8 17" id="KW-0735">Signal-anchor</keyword>
<keyword evidence="5" id="KW-0808">Transferase</keyword>
<evidence type="ECO:0000256" key="11">
    <source>
        <dbReference type="ARBA" id="ARBA00023136"/>
    </source>
</evidence>
<dbReference type="SUPFAM" id="SSF53448">
    <property type="entry name" value="Nucleotide-diphospho-sugar transferases"/>
    <property type="match status" value="1"/>
</dbReference>
<reference evidence="18 19" key="1">
    <citation type="submission" date="2022-01" db="EMBL/GenBank/DDBJ databases">
        <title>A chromosomal length assembly of Cordylochernes scorpioides.</title>
        <authorList>
            <person name="Zeh D."/>
            <person name="Zeh J."/>
        </authorList>
    </citation>
    <scope>NUCLEOTIDE SEQUENCE [LARGE SCALE GENOMIC DNA]</scope>
    <source>
        <strain evidence="18">IN4F17</strain>
        <tissue evidence="18">Whole Body</tissue>
    </source>
</reference>
<dbReference type="Gene3D" id="3.90.550.10">
    <property type="entry name" value="Spore Coat Polysaccharide Biosynthesis Protein SpsA, Chain A"/>
    <property type="match status" value="1"/>
</dbReference>
<keyword evidence="19" id="KW-1185">Reference proteome</keyword>
<evidence type="ECO:0000256" key="10">
    <source>
        <dbReference type="ARBA" id="ARBA00023034"/>
    </source>
</evidence>
<dbReference type="InterPro" id="IPR052261">
    <property type="entry name" value="Glycosyltransferase_13"/>
</dbReference>
<evidence type="ECO:0000256" key="2">
    <source>
        <dbReference type="ARBA" id="ARBA00004922"/>
    </source>
</evidence>
<keyword evidence="10 17" id="KW-0333">Golgi apparatus</keyword>
<dbReference type="PANTHER" id="PTHR10468:SF0">
    <property type="entry name" value="ALPHA-1,3-MANNOSYL-GLYCOPROTEIN 2-BETA-N-ACETYLGLUCOSAMINYLTRANSFERASE"/>
    <property type="match status" value="1"/>
</dbReference>
<evidence type="ECO:0000256" key="4">
    <source>
        <dbReference type="ARBA" id="ARBA00022676"/>
    </source>
</evidence>
<dbReference type="EMBL" id="CP092874">
    <property type="protein sequence ID" value="UYV75104.1"/>
    <property type="molecule type" value="Genomic_DNA"/>
</dbReference>
<keyword evidence="12 17" id="KW-0464">Manganese</keyword>
<comment type="subcellular location">
    <subcellularLocation>
        <location evidence="1 17">Golgi apparatus membrane</location>
        <topology evidence="1 17">Single-pass type II membrane protein</topology>
    </subcellularLocation>
</comment>
<evidence type="ECO:0000256" key="8">
    <source>
        <dbReference type="ARBA" id="ARBA00022968"/>
    </source>
</evidence>
<evidence type="ECO:0000256" key="16">
    <source>
        <dbReference type="ARBA" id="ARBA00049421"/>
    </source>
</evidence>
<evidence type="ECO:0000313" key="18">
    <source>
        <dbReference type="EMBL" id="UYV75104.1"/>
    </source>
</evidence>
<keyword evidence="7 17" id="KW-0479">Metal-binding</keyword>
<dbReference type="InterPro" id="IPR029044">
    <property type="entry name" value="Nucleotide-diphossugar_trans"/>
</dbReference>
<dbReference type="InterPro" id="IPR004139">
    <property type="entry name" value="Glyco_trans_13"/>
</dbReference>
<protein>
    <recommendedName>
        <fullName evidence="14 17">Alpha-1,3-mannosyl-glycoprotein 2-beta-N-acetylglucosaminyltransferase</fullName>
        <shortName evidence="17">GNT-I</shortName>
        <shortName evidence="17">GlcNAc-T I</shortName>
        <ecNumber evidence="14 17">2.4.1.101</ecNumber>
    </recommendedName>
    <alternativeName>
        <fullName evidence="15 17">N-glycosyl-oligosaccharide-glycoprotein N-acetylglucosaminyltransferase I</fullName>
    </alternativeName>
</protein>
<evidence type="ECO:0000256" key="7">
    <source>
        <dbReference type="ARBA" id="ARBA00022723"/>
    </source>
</evidence>
<proteinExistence type="inferred from homology"/>
<evidence type="ECO:0000256" key="15">
    <source>
        <dbReference type="ARBA" id="ARBA00041712"/>
    </source>
</evidence>
<gene>
    <name evidence="18" type="ORF">LAZ67_12002476</name>
</gene>
<keyword evidence="9" id="KW-1133">Transmembrane helix</keyword>
<comment type="cofactor">
    <cofactor evidence="17">
        <name>Mn(2+)</name>
        <dbReference type="ChEBI" id="CHEBI:29035"/>
    </cofactor>
    <text evidence="17">The cofactor is mostly bound to the substrate.</text>
</comment>
<comment type="similarity">
    <text evidence="3 17">Belongs to the glycosyltransferase 13 family.</text>
</comment>
<sequence length="272" mass="31700">MQAQKSIQIHRSLEQFEQDLQQQIRVSQRLIQDVDDIEARILKRHPSERISHNISSTVIGVLVFACNRVSVKRSLDQLLKYRPSAHQFPVVVSQDCAHGPTAQILRGYGDRITFIQHPDQTDIALVGKEKKFKGYYKIARHYGWALNYTFNILHFNSLIIVEDDLEVAPDFFEYFLALHPILVADPTLWCVSAWNDNGKDGLVEENSDFLYRSDFFPGLGWMLTRELWQELQVKWPKAFWDDWIRQPAQRKDRACIRPEISRTKTFGKIGVS</sequence>
<keyword evidence="11" id="KW-0472">Membrane</keyword>
<evidence type="ECO:0000256" key="17">
    <source>
        <dbReference type="RuleBase" id="RU368119"/>
    </source>
</evidence>
<dbReference type="Pfam" id="PF03071">
    <property type="entry name" value="GNT-I"/>
    <property type="match status" value="1"/>
</dbReference>
<keyword evidence="6" id="KW-0812">Transmembrane</keyword>
<dbReference type="EC" id="2.4.1.101" evidence="14 17"/>
<feature type="non-terminal residue" evidence="18">
    <location>
        <position position="1"/>
    </location>
</feature>
<evidence type="ECO:0000256" key="1">
    <source>
        <dbReference type="ARBA" id="ARBA00004323"/>
    </source>
</evidence>
<evidence type="ECO:0000256" key="3">
    <source>
        <dbReference type="ARBA" id="ARBA00006492"/>
    </source>
</evidence>
<comment type="catalytic activity">
    <reaction evidence="16 17">
        <text>N(4)-(alpha-D-Man-(1-&gt;3)-[alpha-D-Man-(1-&gt;3)-[alpha-D-Man-(1-&gt;6)]-alpha-D-Man-(1-&gt;6)]-beta-D-Man-(1-&gt;4)-beta-D-GlcNAc-(1-&gt;4)-beta-D-GlcNAc)-L-asparaginyl-[protein] (N-glucan mannose isomer 5A1,2) + UDP-N-acetyl-alpha-D-glucosamine = N(4)-{beta-D-GlcNAc-(1-&gt;2)-alpha-D-Man-(1-&gt;3)-[alpha-D-Man-(1-&gt;3)-[alpha-D-Man-(1-&gt;6)]-alpha-D-Man-(1-&gt;6)]-beta-D-Man-(1-&gt;4)-beta-D-GlcNAc-(1-&gt;4)-beta-D-GlcNAc}-L-asparaginyl-[protein] + UDP + H(+)</text>
        <dbReference type="Rhea" id="RHEA:11456"/>
        <dbReference type="Rhea" id="RHEA-COMP:14367"/>
        <dbReference type="Rhea" id="RHEA-COMP:14368"/>
        <dbReference type="ChEBI" id="CHEBI:15378"/>
        <dbReference type="ChEBI" id="CHEBI:57705"/>
        <dbReference type="ChEBI" id="CHEBI:58223"/>
        <dbReference type="ChEBI" id="CHEBI:59087"/>
        <dbReference type="ChEBI" id="CHEBI:60625"/>
        <dbReference type="EC" id="2.4.1.101"/>
    </reaction>
</comment>
<comment type="function">
    <text evidence="13 17">Initiates complex N-linked carbohydrate formation. Essential for the conversion of high-mannose to hybrid and complex N-glycans.</text>
</comment>